<reference evidence="1 2" key="1">
    <citation type="submission" date="2022-05" db="EMBL/GenBank/DDBJ databases">
        <title>Genome Sequencing of Bee-Associated Microbes.</title>
        <authorList>
            <person name="Dunlap C."/>
        </authorList>
    </citation>
    <scope>NUCLEOTIDE SEQUENCE [LARGE SCALE GENOMIC DNA]</scope>
    <source>
        <strain evidence="1 2">NRRL B-14421</strain>
    </source>
</reference>
<name>A0ABT4GP75_9BACL</name>
<gene>
    <name evidence="1" type="ORF">M5X19_35035</name>
</gene>
<proteinExistence type="predicted"/>
<comment type="caution">
    <text evidence="1">The sequence shown here is derived from an EMBL/GenBank/DDBJ whole genome shotgun (WGS) entry which is preliminary data.</text>
</comment>
<organism evidence="1 2">
    <name type="scientific">Paenibacillus alginolyticus</name>
    <dbReference type="NCBI Taxonomy" id="59839"/>
    <lineage>
        <taxon>Bacteria</taxon>
        <taxon>Bacillati</taxon>
        <taxon>Bacillota</taxon>
        <taxon>Bacilli</taxon>
        <taxon>Bacillales</taxon>
        <taxon>Paenibacillaceae</taxon>
        <taxon>Paenibacillus</taxon>
    </lineage>
</organism>
<evidence type="ECO:0008006" key="3">
    <source>
        <dbReference type="Google" id="ProtNLM"/>
    </source>
</evidence>
<dbReference type="RefSeq" id="WP_268618552.1">
    <property type="nucleotide sequence ID" value="NZ_JAMDMX010000184.1"/>
</dbReference>
<dbReference type="Proteomes" id="UP001527099">
    <property type="component" value="Unassembled WGS sequence"/>
</dbReference>
<accession>A0ABT4GP75</accession>
<dbReference type="EMBL" id="JAMDMX010000184">
    <property type="protein sequence ID" value="MCY9698030.1"/>
    <property type="molecule type" value="Genomic_DNA"/>
</dbReference>
<evidence type="ECO:0000313" key="2">
    <source>
        <dbReference type="Proteomes" id="UP001527099"/>
    </source>
</evidence>
<protein>
    <recommendedName>
        <fullName evidence="3">KOW domain-containing protein</fullName>
    </recommendedName>
</protein>
<sequence length="82" mass="9387">MAINKKHVKTLIGKKVYVMTRQGQVVEGILHKMDRKKIYLDTNKKPVGTSAFSPFFSPFTPLVLFDLLAISESTFFFSPFFI</sequence>
<keyword evidence="2" id="KW-1185">Reference proteome</keyword>
<evidence type="ECO:0000313" key="1">
    <source>
        <dbReference type="EMBL" id="MCY9698030.1"/>
    </source>
</evidence>